<dbReference type="Gene3D" id="3.40.30.10">
    <property type="entry name" value="Glutaredoxin"/>
    <property type="match status" value="1"/>
</dbReference>
<protein>
    <submittedName>
        <fullName evidence="2">Uncharacterized protein</fullName>
    </submittedName>
</protein>
<dbReference type="EMBL" id="BPVZ01000009">
    <property type="protein sequence ID" value="GKU96076.1"/>
    <property type="molecule type" value="Genomic_DNA"/>
</dbReference>
<feature type="region of interest" description="Disordered" evidence="1">
    <location>
        <begin position="1"/>
        <end position="20"/>
    </location>
</feature>
<gene>
    <name evidence="2" type="ORF">SLEP1_g9356</name>
</gene>
<organism evidence="2 3">
    <name type="scientific">Rubroshorea leprosula</name>
    <dbReference type="NCBI Taxonomy" id="152421"/>
    <lineage>
        <taxon>Eukaryota</taxon>
        <taxon>Viridiplantae</taxon>
        <taxon>Streptophyta</taxon>
        <taxon>Embryophyta</taxon>
        <taxon>Tracheophyta</taxon>
        <taxon>Spermatophyta</taxon>
        <taxon>Magnoliopsida</taxon>
        <taxon>eudicotyledons</taxon>
        <taxon>Gunneridae</taxon>
        <taxon>Pentapetalae</taxon>
        <taxon>rosids</taxon>
        <taxon>malvids</taxon>
        <taxon>Malvales</taxon>
        <taxon>Dipterocarpaceae</taxon>
        <taxon>Rubroshorea</taxon>
    </lineage>
</organism>
<evidence type="ECO:0000313" key="2">
    <source>
        <dbReference type="EMBL" id="GKU96076.1"/>
    </source>
</evidence>
<sequence>MVACESSSSSSSESSDSECNEVIDMTRLRDIESIVRPMLDESTPVIDAAITSTLPISQAQEASIIKGHGFKDDNHRNHEGQCCIAGPSTSGFGNVSGVNCNVGSRSVRGALTKRIEVCMGNKCKKSGGAALLQEFGRVVGIEGAVVGCKCMGKCRYGPNVRVLNPVEEIQSEGMDVSVRSVANNPLCIGVGLEDVGVIVANLFGEDGDALG</sequence>
<dbReference type="AlphaFoldDB" id="A0AAV5ID24"/>
<evidence type="ECO:0000313" key="3">
    <source>
        <dbReference type="Proteomes" id="UP001054252"/>
    </source>
</evidence>
<accession>A0AAV5ID24</accession>
<comment type="caution">
    <text evidence="2">The sequence shown here is derived from an EMBL/GenBank/DDBJ whole genome shotgun (WGS) entry which is preliminary data.</text>
</comment>
<dbReference type="CDD" id="cd02980">
    <property type="entry name" value="TRX_Fd_family"/>
    <property type="match status" value="1"/>
</dbReference>
<name>A0AAV5ID24_9ROSI</name>
<dbReference type="Proteomes" id="UP001054252">
    <property type="component" value="Unassembled WGS sequence"/>
</dbReference>
<keyword evidence="3" id="KW-1185">Reference proteome</keyword>
<dbReference type="InterPro" id="IPR036249">
    <property type="entry name" value="Thioredoxin-like_sf"/>
</dbReference>
<feature type="compositionally biased region" description="Low complexity" evidence="1">
    <location>
        <begin position="1"/>
        <end position="14"/>
    </location>
</feature>
<reference evidence="2 3" key="1">
    <citation type="journal article" date="2021" name="Commun. Biol.">
        <title>The genome of Shorea leprosula (Dipterocarpaceae) highlights the ecological relevance of drought in aseasonal tropical rainforests.</title>
        <authorList>
            <person name="Ng K.K.S."/>
            <person name="Kobayashi M.J."/>
            <person name="Fawcett J.A."/>
            <person name="Hatakeyama M."/>
            <person name="Paape T."/>
            <person name="Ng C.H."/>
            <person name="Ang C.C."/>
            <person name="Tnah L.H."/>
            <person name="Lee C.T."/>
            <person name="Nishiyama T."/>
            <person name="Sese J."/>
            <person name="O'Brien M.J."/>
            <person name="Copetti D."/>
            <person name="Mohd Noor M.I."/>
            <person name="Ong R.C."/>
            <person name="Putra M."/>
            <person name="Sireger I.Z."/>
            <person name="Indrioko S."/>
            <person name="Kosugi Y."/>
            <person name="Izuno A."/>
            <person name="Isagi Y."/>
            <person name="Lee S.L."/>
            <person name="Shimizu K.K."/>
        </authorList>
    </citation>
    <scope>NUCLEOTIDE SEQUENCE [LARGE SCALE GENOMIC DNA]</scope>
    <source>
        <strain evidence="2">214</strain>
    </source>
</reference>
<evidence type="ECO:0000256" key="1">
    <source>
        <dbReference type="SAM" id="MobiDB-lite"/>
    </source>
</evidence>
<dbReference type="SUPFAM" id="SSF52833">
    <property type="entry name" value="Thioredoxin-like"/>
    <property type="match status" value="1"/>
</dbReference>
<proteinExistence type="predicted"/>